<evidence type="ECO:0000313" key="2">
    <source>
        <dbReference type="Proteomes" id="UP000692954"/>
    </source>
</evidence>
<dbReference type="EMBL" id="CAJJDN010000034">
    <property type="protein sequence ID" value="CAD8076150.1"/>
    <property type="molecule type" value="Genomic_DNA"/>
</dbReference>
<gene>
    <name evidence="1" type="ORF">PSON_ATCC_30995.1.T0340203</name>
</gene>
<dbReference type="OrthoDB" id="307717at2759"/>
<sequence>MLQQGGDSESDHGFQNYDYIEEDDDYNNSFISIERFPNTENPKLNTQVQVDRYITLMELDSDTKNIPKTFGNNFKKFMDAQLEQYKDYFLKNPPPKELINFLNKKETGKQANYTIQDFRDIFHNQFSNTWFQFYIQNFSFLDLINSNRIEDPEKYIKFIEQYLAGAKDPLNFISSRPIKQSKQEKKVNKITLKLEQVQQPQKDDDYQDQDSIQQFYVKSYVCDQNSQYKYDYD</sequence>
<evidence type="ECO:0000313" key="1">
    <source>
        <dbReference type="EMBL" id="CAD8076150.1"/>
    </source>
</evidence>
<dbReference type="Proteomes" id="UP000692954">
    <property type="component" value="Unassembled WGS sequence"/>
</dbReference>
<keyword evidence="2" id="KW-1185">Reference proteome</keyword>
<proteinExistence type="predicted"/>
<dbReference type="AlphaFoldDB" id="A0A8S1M787"/>
<comment type="caution">
    <text evidence="1">The sequence shown here is derived from an EMBL/GenBank/DDBJ whole genome shotgun (WGS) entry which is preliminary data.</text>
</comment>
<reference evidence="1" key="1">
    <citation type="submission" date="2021-01" db="EMBL/GenBank/DDBJ databases">
        <authorList>
            <consortium name="Genoscope - CEA"/>
            <person name="William W."/>
        </authorList>
    </citation>
    <scope>NUCLEOTIDE SEQUENCE</scope>
</reference>
<organism evidence="1 2">
    <name type="scientific">Paramecium sonneborni</name>
    <dbReference type="NCBI Taxonomy" id="65129"/>
    <lineage>
        <taxon>Eukaryota</taxon>
        <taxon>Sar</taxon>
        <taxon>Alveolata</taxon>
        <taxon>Ciliophora</taxon>
        <taxon>Intramacronucleata</taxon>
        <taxon>Oligohymenophorea</taxon>
        <taxon>Peniculida</taxon>
        <taxon>Parameciidae</taxon>
        <taxon>Paramecium</taxon>
    </lineage>
</organism>
<name>A0A8S1M787_9CILI</name>
<protein>
    <submittedName>
        <fullName evidence="1">Uncharacterized protein</fullName>
    </submittedName>
</protein>
<accession>A0A8S1M787</accession>